<feature type="compositionally biased region" description="Gly residues" evidence="1">
    <location>
        <begin position="336"/>
        <end position="346"/>
    </location>
</feature>
<evidence type="ECO:0000313" key="2">
    <source>
        <dbReference type="EMBL" id="MCD9877067.1"/>
    </source>
</evidence>
<evidence type="ECO:0000256" key="1">
    <source>
        <dbReference type="SAM" id="MobiDB-lite"/>
    </source>
</evidence>
<comment type="caution">
    <text evidence="2">The sequence shown here is derived from an EMBL/GenBank/DDBJ whole genome shotgun (WGS) entry which is preliminary data.</text>
</comment>
<keyword evidence="3" id="KW-1185">Reference proteome</keyword>
<organism evidence="2 3">
    <name type="scientific">Streptomyces guryensis</name>
    <dbReference type="NCBI Taxonomy" id="2886947"/>
    <lineage>
        <taxon>Bacteria</taxon>
        <taxon>Bacillati</taxon>
        <taxon>Actinomycetota</taxon>
        <taxon>Actinomycetes</taxon>
        <taxon>Kitasatosporales</taxon>
        <taxon>Streptomycetaceae</taxon>
        <taxon>Streptomyces</taxon>
    </lineage>
</organism>
<dbReference type="Proteomes" id="UP001108029">
    <property type="component" value="Unassembled WGS sequence"/>
</dbReference>
<protein>
    <recommendedName>
        <fullName evidence="4">UL36 very large tegument protein</fullName>
    </recommendedName>
</protein>
<name>A0A9Q3VSN5_9ACTN</name>
<evidence type="ECO:0008006" key="4">
    <source>
        <dbReference type="Google" id="ProtNLM"/>
    </source>
</evidence>
<feature type="region of interest" description="Disordered" evidence="1">
    <location>
        <begin position="366"/>
        <end position="462"/>
    </location>
</feature>
<dbReference type="EMBL" id="JAJSBI010000014">
    <property type="protein sequence ID" value="MCD9877067.1"/>
    <property type="molecule type" value="Genomic_DNA"/>
</dbReference>
<feature type="compositionally biased region" description="Low complexity" evidence="1">
    <location>
        <begin position="260"/>
        <end position="282"/>
    </location>
</feature>
<sequence length="676" mass="70041">MAVDQLPGRVREFVNYLNGLLARLDQGGGWCAVFWQRDPDGMRACLEGREVPPWDVVEALLQDLAAGYGPGAAAQEKERARGLHAAALAAHDARPGGRDALGDRLDVMLREQRYGAERQAELGRLLASAATRQEADAVRLDLAWARDDHERATARCAELRARMADLDSRTADGRAAAIRRARMAEGAVYRIDREFTPDETPPTDGDEAHSPGFPHQRGSYDPGPADGQRGLFEAGAPGGTQPVSGGPAWARSSSHDHGDAAGQQGGSYQAAASGAGPAGVRSGSHEPGVAEGQAGGSYEATAPGAARPYEPQDRGPAGPGPGSHGSGAAGVRSGSYGPGGAEGQQGGRYEAAASGAVRAYDSYGPAGAGQGPARARAGAVDQQFGARGESQHRGPFEAARPGSYDGDSPSAQQRDAPATPSGAPQPAPEPPAPKQRKRRRGSARFAGMAEEEAAPAAVPPIGAPVLPTPKATGRTPRGARFAGAAQVAERPRQPEAEPLDTAGPREVVGAVERLVGLRAEGRSGEAHALLVDAAYWPAARFPLLAAELQRAGLGADWASLLWEAASLPADRLVAAADALVAAGRGDDGEQILRQGVARPATEIGQAVLALAAEGRHREVRALLDAYVRVRAPEEAARSAEPDPEALVPLLLEAAQGVSDERHWDLVHALRVAGFTA</sequence>
<dbReference type="RefSeq" id="WP_232651207.1">
    <property type="nucleotide sequence ID" value="NZ_JAJSBI010000014.1"/>
</dbReference>
<feature type="region of interest" description="Disordered" evidence="1">
    <location>
        <begin position="189"/>
        <end position="347"/>
    </location>
</feature>
<reference evidence="2" key="1">
    <citation type="submission" date="2021-12" db="EMBL/GenBank/DDBJ databases">
        <authorList>
            <person name="Lee J.-H."/>
            <person name="Kim S.-B."/>
        </authorList>
    </citation>
    <scope>NUCLEOTIDE SEQUENCE</scope>
    <source>
        <strain evidence="2">NR30</strain>
    </source>
</reference>
<gene>
    <name evidence="2" type="ORF">LJ657_26225</name>
</gene>
<accession>A0A9Q3VSN5</accession>
<feature type="compositionally biased region" description="Pro residues" evidence="1">
    <location>
        <begin position="423"/>
        <end position="433"/>
    </location>
</feature>
<proteinExistence type="predicted"/>
<evidence type="ECO:0000313" key="3">
    <source>
        <dbReference type="Proteomes" id="UP001108029"/>
    </source>
</evidence>
<dbReference type="AlphaFoldDB" id="A0A9Q3VSN5"/>